<protein>
    <submittedName>
        <fullName evidence="1">CRISPR-associated protein, Cse1 family</fullName>
    </submittedName>
</protein>
<dbReference type="EMBL" id="CP002568">
    <property type="protein sequence ID" value="ADZ71263.1"/>
    <property type="molecule type" value="Genomic_DNA"/>
</dbReference>
<evidence type="ECO:0000313" key="1">
    <source>
        <dbReference type="EMBL" id="ADZ71263.1"/>
    </source>
</evidence>
<evidence type="ECO:0000313" key="2">
    <source>
        <dbReference type="Proteomes" id="UP000008130"/>
    </source>
</evidence>
<reference evidence="1 2" key="1">
    <citation type="journal article" date="2011" name="J. Bacteriol.">
        <title>Complete genome sequence of Polymorphum gilvum SL003B-26A1T, a crude oil-degrading bacterium from oil-polluted saline soil.</title>
        <authorList>
            <person name="Li S.G."/>
            <person name="Tang Y.Q."/>
            <person name="Nie Y."/>
            <person name="Cai M."/>
            <person name="Wu X.L."/>
        </authorList>
    </citation>
    <scope>NUCLEOTIDE SEQUENCE [LARGE SCALE GENOMIC DNA]</scope>
    <source>
        <strain evidence="2">LMG 25793 / CGMCC 1.9160 / SL003B-26A1</strain>
    </source>
</reference>
<sequence length="546" mass="60118">MNLLTDAVLTGRQAADLTKVRLTLPELLAGLVRQDIADYPRLRPHQRHVWHALLVQLAGLALAKAGDTALPDDAARWRIVLRDLTPDHADDAPWRLVTPPEQSAFLQAPVPGGDLSAFRPVETPGGLDMLIMSKNHDLKASAMPADDPELWLYALVSLQTQEGFLGAGNFGISRMNGGFASRPALSVGPGDSVSARFRRDLRLALDLHDRWSEEYGYRSQGGLGLVWLEPWDGMRSLDIARLDLFYIEICRRIRLVRTDTGLRALAAGSKVPRIESKALNGVTGDLWTSVVDEKGKRKAFTLDARGWSYQQMVRLLFPAVRRASEEITPAPMQSEAPFDETTGLSVLARAVVRGQGKTEGYHERRIPVSRTLRLGFGKTAASEPAAQAAHERVRDAGTFQSKVVFPAVLAVFTAAPRTGAGERARDDDTAKSRAGAVAARLDALIDPLFFEDLETELAVLGDRPAMERARLRWLRDRLLPFARTVLDEAFAAAPDAAARHWRVRVRARDLLAMCFRKQFGARFEAAGMPLTAPETDQDGEHPGRTV</sequence>
<keyword evidence="2" id="KW-1185">Reference proteome</keyword>
<dbReference type="STRING" id="991905.SL003B_2840"/>
<dbReference type="Proteomes" id="UP000008130">
    <property type="component" value="Chromosome"/>
</dbReference>
<dbReference type="eggNOG" id="ENOG502Z99F">
    <property type="taxonomic scope" value="Bacteria"/>
</dbReference>
<gene>
    <name evidence="1" type="ordered locus">SL003B_2840</name>
</gene>
<dbReference type="NCBIfam" id="TIGR02547">
    <property type="entry name" value="casA_cse1"/>
    <property type="match status" value="1"/>
</dbReference>
<organism evidence="1 2">
    <name type="scientific">Polymorphum gilvum (strain LMG 25793 / CGMCC 1.9160 / SL003B-26A1)</name>
    <dbReference type="NCBI Taxonomy" id="991905"/>
    <lineage>
        <taxon>Bacteria</taxon>
        <taxon>Pseudomonadati</taxon>
        <taxon>Pseudomonadota</taxon>
        <taxon>Alphaproteobacteria</taxon>
        <taxon>Rhodobacterales</taxon>
        <taxon>Paracoccaceae</taxon>
        <taxon>Polymorphum</taxon>
    </lineage>
</organism>
<dbReference type="KEGG" id="pgv:SL003B_2840"/>
<dbReference type="AlphaFoldDB" id="F2J609"/>
<dbReference type="InterPro" id="IPR013381">
    <property type="entry name" value="CRISPR-assoc_prot_Cse1"/>
</dbReference>
<accession>F2J609</accession>
<dbReference type="HOGENOM" id="CLU_538328_0_0_5"/>
<name>F2J609_POLGS</name>
<dbReference type="PATRIC" id="fig|991905.3.peg.2914"/>
<proteinExistence type="predicted"/>